<comment type="caution">
    <text evidence="2">The sequence shown here is derived from an EMBL/GenBank/DDBJ whole genome shotgun (WGS) entry which is preliminary data.</text>
</comment>
<reference evidence="2" key="1">
    <citation type="submission" date="2021-06" db="EMBL/GenBank/DDBJ databases">
        <authorList>
            <person name="Criscuolo A."/>
        </authorList>
    </citation>
    <scope>NUCLEOTIDE SEQUENCE</scope>
    <source>
        <strain evidence="2">CIP111600</strain>
    </source>
</reference>
<evidence type="ECO:0000313" key="2">
    <source>
        <dbReference type="EMBL" id="CAG7611684.1"/>
    </source>
</evidence>
<keyword evidence="3" id="KW-1185">Reference proteome</keyword>
<dbReference type="Pfam" id="PF07307">
    <property type="entry name" value="HEPPP_synt_1"/>
    <property type="match status" value="1"/>
</dbReference>
<feature type="coiled-coil region" evidence="1">
    <location>
        <begin position="241"/>
        <end position="268"/>
    </location>
</feature>
<sequence>MNSYRIPEIARKYIEHDMIMKHTELPSFPEYRTRVLYAFLNKHSALSGYSELYTLVTSLVQVGLDTHDLVSITNDSKEHKAARSRQLKVLAGDYYSSRFYYLLSHAGQIDLVGLLSGAICEANRLKMNLYLKMKQLKLTADEYMRQTIQIKAQLFLSFAALLEEGVSALWPEILNLFTRCELLVQEIGRAEISQQFKDSWGFWHVLQSCTKEEKKVLQQEEPDPAKLRSIWLKYKVTAQLYDMLDSCLKELQDKLQHLDAEKLGKELLSIGEPIRRYLNSPGATQGI</sequence>
<dbReference type="GO" id="GO:0009234">
    <property type="term" value="P:menaquinone biosynthetic process"/>
    <property type="evidence" value="ECO:0007669"/>
    <property type="project" value="InterPro"/>
</dbReference>
<organism evidence="2 3">
    <name type="scientific">Paenibacillus solanacearum</name>
    <dbReference type="NCBI Taxonomy" id="2048548"/>
    <lineage>
        <taxon>Bacteria</taxon>
        <taxon>Bacillati</taxon>
        <taxon>Bacillota</taxon>
        <taxon>Bacilli</taxon>
        <taxon>Bacillales</taxon>
        <taxon>Paenibacillaceae</taxon>
        <taxon>Paenibacillus</taxon>
    </lineage>
</organism>
<accession>A0A916JX42</accession>
<dbReference type="EMBL" id="CAJVAS010000004">
    <property type="protein sequence ID" value="CAG7611684.1"/>
    <property type="molecule type" value="Genomic_DNA"/>
</dbReference>
<evidence type="ECO:0000256" key="1">
    <source>
        <dbReference type="SAM" id="Coils"/>
    </source>
</evidence>
<keyword evidence="1" id="KW-0175">Coiled coil</keyword>
<proteinExistence type="predicted"/>
<dbReference type="RefSeq" id="WP_218091219.1">
    <property type="nucleotide sequence ID" value="NZ_CAJVAS010000004.1"/>
</dbReference>
<evidence type="ECO:0008006" key="4">
    <source>
        <dbReference type="Google" id="ProtNLM"/>
    </source>
</evidence>
<dbReference type="Proteomes" id="UP000693672">
    <property type="component" value="Unassembled WGS sequence"/>
</dbReference>
<name>A0A916JX42_9BACL</name>
<evidence type="ECO:0000313" key="3">
    <source>
        <dbReference type="Proteomes" id="UP000693672"/>
    </source>
</evidence>
<dbReference type="AlphaFoldDB" id="A0A916JX42"/>
<protein>
    <recommendedName>
        <fullName evidence="4">Heptaprenyl diphosphate synthase</fullName>
    </recommendedName>
</protein>
<gene>
    <name evidence="2" type="ORF">PAESOLCIP111_01415</name>
</gene>
<dbReference type="InterPro" id="IPR009920">
    <property type="entry name" value="HEPPP_synth_su1"/>
</dbReference>